<dbReference type="OrthoDB" id="272536at2"/>
<proteinExistence type="predicted"/>
<evidence type="ECO:0000313" key="1">
    <source>
        <dbReference type="EMBL" id="QDV31286.1"/>
    </source>
</evidence>
<dbReference type="KEGG" id="peh:Spb1_32300"/>
<accession>A0A518GRR2</accession>
<sequence>MKSISPGMDPLLESSWSDAHTSLCTYTRDQLQAKLPHDLRARLEEQVQLTLPEDELTGRIAASAVYHPNVQITESEFATNSSVSQTADIRLSTAKPHVVDFQPKNLFRRISVIERPTDRLITTIEFICPEYKSNTRRRLVFHERQEELLDAGVNLVEIDLVRAGEWTMFPDEDFVPQVCRNPYRIIVVRAELPDEAECYEVKLAEPLPNIAIPLRPTDQDVALEIQPLVSEAFEKAAYSTSDYERAPLPSYSAEENAWVMNRLTAAGIYRSPSDADQKAR</sequence>
<keyword evidence="2" id="KW-1185">Reference proteome</keyword>
<reference evidence="1 2" key="1">
    <citation type="submission" date="2019-02" db="EMBL/GenBank/DDBJ databases">
        <title>Deep-cultivation of Planctomycetes and their phenomic and genomic characterization uncovers novel biology.</title>
        <authorList>
            <person name="Wiegand S."/>
            <person name="Jogler M."/>
            <person name="Boedeker C."/>
            <person name="Pinto D."/>
            <person name="Vollmers J."/>
            <person name="Rivas-Marin E."/>
            <person name="Kohn T."/>
            <person name="Peeters S.H."/>
            <person name="Heuer A."/>
            <person name="Rast P."/>
            <person name="Oberbeckmann S."/>
            <person name="Bunk B."/>
            <person name="Jeske O."/>
            <person name="Meyerdierks A."/>
            <person name="Storesund J.E."/>
            <person name="Kallscheuer N."/>
            <person name="Luecker S."/>
            <person name="Lage O.M."/>
            <person name="Pohl T."/>
            <person name="Merkel B.J."/>
            <person name="Hornburger P."/>
            <person name="Mueller R.-W."/>
            <person name="Bruemmer F."/>
            <person name="Labrenz M."/>
            <person name="Spormann A.M."/>
            <person name="Op den Camp H."/>
            <person name="Overmann J."/>
            <person name="Amann R."/>
            <person name="Jetten M.S.M."/>
            <person name="Mascher T."/>
            <person name="Medema M.H."/>
            <person name="Devos D.P."/>
            <person name="Kaster A.-K."/>
            <person name="Ovreas L."/>
            <person name="Rohde M."/>
            <person name="Galperin M.Y."/>
            <person name="Jogler C."/>
        </authorList>
    </citation>
    <scope>NUCLEOTIDE SEQUENCE [LARGE SCALE GENOMIC DNA]</scope>
    <source>
        <strain evidence="1 2">Spb1</strain>
    </source>
</reference>
<dbReference type="RefSeq" id="WP_145301936.1">
    <property type="nucleotide sequence ID" value="NZ_CP036299.1"/>
</dbReference>
<evidence type="ECO:0008006" key="3">
    <source>
        <dbReference type="Google" id="ProtNLM"/>
    </source>
</evidence>
<evidence type="ECO:0000313" key="2">
    <source>
        <dbReference type="Proteomes" id="UP000315349"/>
    </source>
</evidence>
<protein>
    <recommendedName>
        <fullName evidence="3">DUF4058 domain-containing protein</fullName>
    </recommendedName>
</protein>
<dbReference type="EMBL" id="CP036299">
    <property type="protein sequence ID" value="QDV31286.1"/>
    <property type="molecule type" value="Genomic_DNA"/>
</dbReference>
<dbReference type="InterPro" id="IPR025132">
    <property type="entry name" value="DUF4058"/>
</dbReference>
<name>A0A518GRR2_9PLAN</name>
<organism evidence="1 2">
    <name type="scientific">Planctopirus ephydatiae</name>
    <dbReference type="NCBI Taxonomy" id="2528019"/>
    <lineage>
        <taxon>Bacteria</taxon>
        <taxon>Pseudomonadati</taxon>
        <taxon>Planctomycetota</taxon>
        <taxon>Planctomycetia</taxon>
        <taxon>Planctomycetales</taxon>
        <taxon>Planctomycetaceae</taxon>
        <taxon>Planctopirus</taxon>
    </lineage>
</organism>
<gene>
    <name evidence="1" type="ORF">Spb1_32300</name>
</gene>
<dbReference type="AlphaFoldDB" id="A0A518GRR2"/>
<dbReference type="Pfam" id="PF13267">
    <property type="entry name" value="DUF4058"/>
    <property type="match status" value="1"/>
</dbReference>
<dbReference type="Proteomes" id="UP000315349">
    <property type="component" value="Chromosome"/>
</dbReference>